<dbReference type="InterPro" id="IPR001708">
    <property type="entry name" value="YidC/ALB3/OXA1/COX18"/>
</dbReference>
<reference evidence="7" key="2">
    <citation type="journal article" date="2023" name="Plants (Basel)">
        <title>Annotation of the Turnera subulata (Passifloraceae) Draft Genome Reveals the S-Locus Evolved after the Divergence of Turneroideae from Passifloroideae in a Stepwise Manner.</title>
        <authorList>
            <person name="Henning P.M."/>
            <person name="Roalson E.H."/>
            <person name="Mir W."/>
            <person name="McCubbin A.G."/>
            <person name="Shore J.S."/>
        </authorList>
    </citation>
    <scope>NUCLEOTIDE SEQUENCE</scope>
    <source>
        <strain evidence="7">F60SS</strain>
    </source>
</reference>
<dbReference type="CDD" id="cd20069">
    <property type="entry name" value="5TM_Oxa1-like"/>
    <property type="match status" value="1"/>
</dbReference>
<feature type="transmembrane region" description="Helical" evidence="6">
    <location>
        <begin position="272"/>
        <end position="297"/>
    </location>
</feature>
<evidence type="ECO:0000256" key="5">
    <source>
        <dbReference type="ARBA" id="ARBA00023136"/>
    </source>
</evidence>
<dbReference type="EMBL" id="JAKUCV010006986">
    <property type="protein sequence ID" value="KAJ4825178.1"/>
    <property type="molecule type" value="Genomic_DNA"/>
</dbReference>
<feature type="transmembrane region" description="Helical" evidence="6">
    <location>
        <begin position="110"/>
        <end position="133"/>
    </location>
</feature>
<dbReference type="Proteomes" id="UP001141552">
    <property type="component" value="Unassembled WGS sequence"/>
</dbReference>
<keyword evidence="5 6" id="KW-0472">Membrane</keyword>
<evidence type="ECO:0000256" key="1">
    <source>
        <dbReference type="ARBA" id="ARBA00004141"/>
    </source>
</evidence>
<dbReference type="GO" id="GO:0032979">
    <property type="term" value="P:protein insertion into mitochondrial inner membrane from matrix"/>
    <property type="evidence" value="ECO:0007669"/>
    <property type="project" value="TreeGrafter"/>
</dbReference>
<dbReference type="InterPro" id="IPR019734">
    <property type="entry name" value="TPR_rpt"/>
</dbReference>
<evidence type="ECO:0000256" key="6">
    <source>
        <dbReference type="SAM" id="Phobius"/>
    </source>
</evidence>
<evidence type="ECO:0000256" key="4">
    <source>
        <dbReference type="ARBA" id="ARBA00022989"/>
    </source>
</evidence>
<comment type="subcellular location">
    <subcellularLocation>
        <location evidence="1">Membrane</location>
        <topology evidence="1">Multi-pass membrane protein</topology>
    </subcellularLocation>
</comment>
<reference evidence="7" key="1">
    <citation type="submission" date="2022-02" db="EMBL/GenBank/DDBJ databases">
        <authorList>
            <person name="Henning P.M."/>
            <person name="McCubbin A.G."/>
            <person name="Shore J.S."/>
        </authorList>
    </citation>
    <scope>NUCLEOTIDE SEQUENCE</scope>
    <source>
        <strain evidence="7">F60SS</strain>
        <tissue evidence="7">Leaves</tissue>
    </source>
</reference>
<dbReference type="OrthoDB" id="2148490at2759"/>
<dbReference type="PANTHER" id="PTHR12428">
    <property type="entry name" value="OXA1"/>
    <property type="match status" value="1"/>
</dbReference>
<organism evidence="7 8">
    <name type="scientific">Turnera subulata</name>
    <dbReference type="NCBI Taxonomy" id="218843"/>
    <lineage>
        <taxon>Eukaryota</taxon>
        <taxon>Viridiplantae</taxon>
        <taxon>Streptophyta</taxon>
        <taxon>Embryophyta</taxon>
        <taxon>Tracheophyta</taxon>
        <taxon>Spermatophyta</taxon>
        <taxon>Magnoliopsida</taxon>
        <taxon>eudicotyledons</taxon>
        <taxon>Gunneridae</taxon>
        <taxon>Pentapetalae</taxon>
        <taxon>rosids</taxon>
        <taxon>fabids</taxon>
        <taxon>Malpighiales</taxon>
        <taxon>Passifloraceae</taxon>
        <taxon>Turnera</taxon>
    </lineage>
</organism>
<evidence type="ECO:0000313" key="7">
    <source>
        <dbReference type="EMBL" id="KAJ4825178.1"/>
    </source>
</evidence>
<keyword evidence="3 6" id="KW-0812">Transmembrane</keyword>
<dbReference type="AlphaFoldDB" id="A0A9Q0J1Q5"/>
<dbReference type="InterPro" id="IPR011990">
    <property type="entry name" value="TPR-like_helical_dom_sf"/>
</dbReference>
<evidence type="ECO:0000256" key="2">
    <source>
        <dbReference type="ARBA" id="ARBA00010583"/>
    </source>
</evidence>
<accession>A0A9Q0J1Q5</accession>
<proteinExistence type="inferred from homology"/>
<protein>
    <recommendedName>
        <fullName evidence="9">ALBINO3-like protein 2, chloroplastic</fullName>
    </recommendedName>
</protein>
<keyword evidence="4 6" id="KW-1133">Transmembrane helix</keyword>
<dbReference type="SUPFAM" id="SSF48452">
    <property type="entry name" value="TPR-like"/>
    <property type="match status" value="1"/>
</dbReference>
<gene>
    <name evidence="7" type="ORF">Tsubulata_022545</name>
</gene>
<name>A0A9Q0J1Q5_9ROSI</name>
<evidence type="ECO:0000256" key="3">
    <source>
        <dbReference type="ARBA" id="ARBA00022692"/>
    </source>
</evidence>
<dbReference type="GO" id="GO:0005743">
    <property type="term" value="C:mitochondrial inner membrane"/>
    <property type="evidence" value="ECO:0007669"/>
    <property type="project" value="TreeGrafter"/>
</dbReference>
<feature type="transmembrane region" description="Helical" evidence="6">
    <location>
        <begin position="179"/>
        <end position="198"/>
    </location>
</feature>
<feature type="transmembrane region" description="Helical" evidence="6">
    <location>
        <begin position="231"/>
        <end position="251"/>
    </location>
</feature>
<sequence>MAIPWLIRSQMRRRSLYSLSRLLHEPINPTIPTATPGDGHFLASSSFIHTTSPFSAAHFSSSSSHSSLDPPQDFPPSAALDALAAPQDDSILPYNAIISLLDSFHDCTGFPWWVIIASSTVAMRLTIFPLLVLQLQKLKQISHYFPRLPFPFPPPLSGRSYIHQYSLFRRQRRAIGCPSYLWFLASVSVQVPCFLLWMSSIRRMCVNNHLGFDSGGALWFQNLCESPQGSFGFIFPLLIAGLHYTNVQLAFDKSSTRQMTGLLGLLAKYYRSYLNVLSVPLFFIGYCIPQGSLVYWVTNSSLSVIQHVILKNPVSRAKLGLQDGNSPEAAANSEEIGVRPLVSPLNSGNVVVENLSPQELFGLSAKRLTSGQVDAAIHLLQVLIKKDPDHINALILMGQALLQKGLDAEAIECFEGAVSKVFLAGYQNHQHQLILASQLAGLAYTRKGKFAEGIIHLERVASLNEPDDPNVKREYFATLVLLASALYNQDRRAEAARYLRLAVAFDPNYKELLEQCEKDDESFVGDLVNSRRGD</sequence>
<keyword evidence="8" id="KW-1185">Reference proteome</keyword>
<dbReference type="Pfam" id="PF14559">
    <property type="entry name" value="TPR_19"/>
    <property type="match status" value="1"/>
</dbReference>
<dbReference type="SMART" id="SM00028">
    <property type="entry name" value="TPR"/>
    <property type="match status" value="2"/>
</dbReference>
<evidence type="ECO:0000313" key="8">
    <source>
        <dbReference type="Proteomes" id="UP001141552"/>
    </source>
</evidence>
<dbReference type="Gene3D" id="1.25.40.10">
    <property type="entry name" value="Tetratricopeptide repeat domain"/>
    <property type="match status" value="1"/>
</dbReference>
<comment type="caution">
    <text evidence="7">The sequence shown here is derived from an EMBL/GenBank/DDBJ whole genome shotgun (WGS) entry which is preliminary data.</text>
</comment>
<dbReference type="PANTHER" id="PTHR12428:SF65">
    <property type="entry name" value="CYTOCHROME C OXIDASE ASSEMBLY PROTEIN COX18, MITOCHONDRIAL"/>
    <property type="match status" value="1"/>
</dbReference>
<comment type="similarity">
    <text evidence="2">Belongs to the OXA1/ALB3/YidC (TC 2.A.9.2) family.</text>
</comment>
<dbReference type="GO" id="GO:0032977">
    <property type="term" value="F:membrane insertase activity"/>
    <property type="evidence" value="ECO:0007669"/>
    <property type="project" value="InterPro"/>
</dbReference>
<evidence type="ECO:0008006" key="9">
    <source>
        <dbReference type="Google" id="ProtNLM"/>
    </source>
</evidence>